<dbReference type="Gene3D" id="3.30.390.10">
    <property type="entry name" value="Enolase-like, N-terminal domain"/>
    <property type="match status" value="1"/>
</dbReference>
<dbReference type="EMBL" id="MGIS01000008">
    <property type="protein sequence ID" value="OGM93682.1"/>
    <property type="molecule type" value="Genomic_DNA"/>
</dbReference>
<accession>A0A1F8DYS7</accession>
<protein>
    <submittedName>
        <fullName evidence="3">Mandelate racemase/muconate lactonizing protein</fullName>
    </submittedName>
</protein>
<gene>
    <name evidence="3" type="ORF">A2935_01515</name>
</gene>
<name>A0A1F8DYS7_9BACT</name>
<dbReference type="Gene3D" id="3.20.20.120">
    <property type="entry name" value="Enolase-like C-terminal domain"/>
    <property type="match status" value="1"/>
</dbReference>
<dbReference type="GO" id="GO:0009063">
    <property type="term" value="P:amino acid catabolic process"/>
    <property type="evidence" value="ECO:0007669"/>
    <property type="project" value="InterPro"/>
</dbReference>
<keyword evidence="1" id="KW-0456">Lyase</keyword>
<feature type="domain" description="Mandelate racemase/muconate lactonizing enzyme C-terminal" evidence="2">
    <location>
        <begin position="144"/>
        <end position="264"/>
    </location>
</feature>
<dbReference type="InterPro" id="IPR013341">
    <property type="entry name" value="Mandelate_racemase_N_dom"/>
</dbReference>
<dbReference type="PANTHER" id="PTHR48080:SF2">
    <property type="entry name" value="D-GALACTONATE DEHYDRATASE"/>
    <property type="match status" value="1"/>
</dbReference>
<dbReference type="InterPro" id="IPR018110">
    <property type="entry name" value="Mandel_Rmase/mucon_lact_enz_CS"/>
</dbReference>
<dbReference type="InterPro" id="IPR029017">
    <property type="entry name" value="Enolase-like_N"/>
</dbReference>
<dbReference type="GO" id="GO:0016829">
    <property type="term" value="F:lyase activity"/>
    <property type="evidence" value="ECO:0007669"/>
    <property type="project" value="UniProtKB-KW"/>
</dbReference>
<dbReference type="SFLD" id="SFLDG00179">
    <property type="entry name" value="mandelate_racemase"/>
    <property type="match status" value="1"/>
</dbReference>
<dbReference type="CDD" id="cd03316">
    <property type="entry name" value="MR_like"/>
    <property type="match status" value="1"/>
</dbReference>
<comment type="caution">
    <text evidence="3">The sequence shown here is derived from an EMBL/GenBank/DDBJ whole genome shotgun (WGS) entry which is preliminary data.</text>
</comment>
<dbReference type="AlphaFoldDB" id="A0A1F8DYS7"/>
<proteinExistence type="predicted"/>
<dbReference type="InterPro" id="IPR029065">
    <property type="entry name" value="Enolase_C-like"/>
</dbReference>
<evidence type="ECO:0000256" key="1">
    <source>
        <dbReference type="ARBA" id="ARBA00023239"/>
    </source>
</evidence>
<dbReference type="InterPro" id="IPR013342">
    <property type="entry name" value="Mandelate_racemase_C"/>
</dbReference>
<reference evidence="3 4" key="1">
    <citation type="journal article" date="2016" name="Nat. Commun.">
        <title>Thousands of microbial genomes shed light on interconnected biogeochemical processes in an aquifer system.</title>
        <authorList>
            <person name="Anantharaman K."/>
            <person name="Brown C.T."/>
            <person name="Hug L.A."/>
            <person name="Sharon I."/>
            <person name="Castelle C.J."/>
            <person name="Probst A.J."/>
            <person name="Thomas B.C."/>
            <person name="Singh A."/>
            <person name="Wilkins M.J."/>
            <person name="Karaoz U."/>
            <person name="Brodie E.L."/>
            <person name="Williams K.H."/>
            <person name="Hubbard S.S."/>
            <person name="Banfield J.F."/>
        </authorList>
    </citation>
    <scope>NUCLEOTIDE SEQUENCE [LARGE SCALE GENOMIC DNA]</scope>
</reference>
<organism evidence="3 4">
    <name type="scientific">Candidatus Wolfebacteria bacterium RIFCSPLOWO2_01_FULL_47_17b</name>
    <dbReference type="NCBI Taxonomy" id="1802558"/>
    <lineage>
        <taxon>Bacteria</taxon>
        <taxon>Candidatus Wolfeibacteriota</taxon>
    </lineage>
</organism>
<dbReference type="SFLD" id="SFLDS00001">
    <property type="entry name" value="Enolase"/>
    <property type="match status" value="1"/>
</dbReference>
<evidence type="ECO:0000259" key="2">
    <source>
        <dbReference type="SMART" id="SM00922"/>
    </source>
</evidence>
<dbReference type="Pfam" id="PF13378">
    <property type="entry name" value="MR_MLE_C"/>
    <property type="match status" value="1"/>
</dbReference>
<dbReference type="InterPro" id="IPR036849">
    <property type="entry name" value="Enolase-like_C_sf"/>
</dbReference>
<dbReference type="PANTHER" id="PTHR48080">
    <property type="entry name" value="D-GALACTONATE DEHYDRATASE-RELATED"/>
    <property type="match status" value="1"/>
</dbReference>
<dbReference type="InterPro" id="IPR034593">
    <property type="entry name" value="DgoD-like"/>
</dbReference>
<sequence length="391" mass="44166">MKITNVEMFHADAGWRPWSFIKISTDEGIIGWSECTDSHGSPRGMEGVVKDLSPLLMGEDPRSIENLLWHMYSRTRQSPGSIVQKAIGGIENALWDIKAKALGVPVYELFGGPVRDTIPLYWSHCGTSRVRAWQIIGKPQIKTYEDVKEFGREVRASGFKTLKTNIGVLGENPYVYMPGFFKSPGGPEMNADYDILKAVDGWIGGLRDAVGRDVDIALDLNFNFKTEGYIKIGRMLEKYNLSWLEIDSYDPDALRMIKDSVRTPITSCENLYGTRQYRPFFERHAMDVASIDVIWNGFSGAKKIADMAELYEMNVTPHNYNGHLSTFISAQFCALVPNMRIAEIDIDDVPWRDELFTNRPEVEDGVLKIPVLPGWGTDVNETALADHKWTK</sequence>
<dbReference type="Proteomes" id="UP000177011">
    <property type="component" value="Unassembled WGS sequence"/>
</dbReference>
<dbReference type="SUPFAM" id="SSF54826">
    <property type="entry name" value="Enolase N-terminal domain-like"/>
    <property type="match status" value="1"/>
</dbReference>
<dbReference type="PROSITE" id="PS00908">
    <property type="entry name" value="MR_MLE_1"/>
    <property type="match status" value="1"/>
</dbReference>
<evidence type="ECO:0000313" key="3">
    <source>
        <dbReference type="EMBL" id="OGM93682.1"/>
    </source>
</evidence>
<dbReference type="SUPFAM" id="SSF51604">
    <property type="entry name" value="Enolase C-terminal domain-like"/>
    <property type="match status" value="1"/>
</dbReference>
<evidence type="ECO:0000313" key="4">
    <source>
        <dbReference type="Proteomes" id="UP000177011"/>
    </source>
</evidence>
<dbReference type="Pfam" id="PF02746">
    <property type="entry name" value="MR_MLE_N"/>
    <property type="match status" value="1"/>
</dbReference>
<dbReference type="SMART" id="SM00922">
    <property type="entry name" value="MR_MLE"/>
    <property type="match status" value="1"/>
</dbReference>